<proteinExistence type="inferred from homology"/>
<dbReference type="FunCoup" id="A0A5J5EZY7">
    <property type="interactions" value="302"/>
</dbReference>
<dbReference type="SMART" id="SM00268">
    <property type="entry name" value="ACTIN"/>
    <property type="match status" value="1"/>
</dbReference>
<accession>A0A5J5EZY7</accession>
<reference evidence="9 10" key="1">
    <citation type="submission" date="2019-09" db="EMBL/GenBank/DDBJ databases">
        <title>Draft genome of the ectomycorrhizal ascomycete Sphaerosporella brunnea.</title>
        <authorList>
            <consortium name="DOE Joint Genome Institute"/>
            <person name="Benucci G.M."/>
            <person name="Marozzi G."/>
            <person name="Antonielli L."/>
            <person name="Sanchez S."/>
            <person name="Marco P."/>
            <person name="Wang X."/>
            <person name="Falini L.B."/>
            <person name="Barry K."/>
            <person name="Haridas S."/>
            <person name="Lipzen A."/>
            <person name="Labutti K."/>
            <person name="Grigoriev I.V."/>
            <person name="Murat C."/>
            <person name="Martin F."/>
            <person name="Albertini E."/>
            <person name="Donnini D."/>
            <person name="Bonito G."/>
        </authorList>
    </citation>
    <scope>NUCLEOTIDE SEQUENCE [LARGE SCALE GENOMIC DNA]</scope>
    <source>
        <strain evidence="9 10">Sb_GMNB300</strain>
    </source>
</reference>
<comment type="subcellular location">
    <subcellularLocation>
        <location evidence="1">Cytoplasm</location>
    </subcellularLocation>
</comment>
<dbReference type="PANTHER" id="PTHR11937">
    <property type="entry name" value="ACTIN"/>
    <property type="match status" value="1"/>
</dbReference>
<dbReference type="CDD" id="cd10210">
    <property type="entry name" value="ASKHA_NBD_Arp6"/>
    <property type="match status" value="1"/>
</dbReference>
<dbReference type="Pfam" id="PF00022">
    <property type="entry name" value="Actin"/>
    <property type="match status" value="1"/>
</dbReference>
<feature type="region of interest" description="Disordered" evidence="8">
    <location>
        <begin position="421"/>
        <end position="446"/>
    </location>
</feature>
<evidence type="ECO:0000256" key="4">
    <source>
        <dbReference type="ARBA" id="ARBA00022490"/>
    </source>
</evidence>
<dbReference type="InterPro" id="IPR043129">
    <property type="entry name" value="ATPase_NBD"/>
</dbReference>
<comment type="subunit">
    <text evidence="6">Component of the SWR1 chromatin remodeling complex.</text>
</comment>
<evidence type="ECO:0000256" key="1">
    <source>
        <dbReference type="ARBA" id="ARBA00004496"/>
    </source>
</evidence>
<dbReference type="Gene3D" id="2.30.36.70">
    <property type="entry name" value="Actin, Chain A, domain 2"/>
    <property type="match status" value="1"/>
</dbReference>
<dbReference type="AlphaFoldDB" id="A0A5J5EZY7"/>
<dbReference type="Proteomes" id="UP000326924">
    <property type="component" value="Unassembled WGS sequence"/>
</dbReference>
<dbReference type="InterPro" id="IPR004000">
    <property type="entry name" value="Actin"/>
</dbReference>
<dbReference type="EMBL" id="VXIS01000061">
    <property type="protein sequence ID" value="KAA8909078.1"/>
    <property type="molecule type" value="Genomic_DNA"/>
</dbReference>
<evidence type="ECO:0000313" key="10">
    <source>
        <dbReference type="Proteomes" id="UP000326924"/>
    </source>
</evidence>
<dbReference type="Gene3D" id="3.90.640.10">
    <property type="entry name" value="Actin, Chain A, domain 4"/>
    <property type="match status" value="1"/>
</dbReference>
<keyword evidence="10" id="KW-1185">Reference proteome</keyword>
<evidence type="ECO:0000256" key="7">
    <source>
        <dbReference type="ARBA" id="ARBA00073820"/>
    </source>
</evidence>
<dbReference type="GO" id="GO:0005634">
    <property type="term" value="C:nucleus"/>
    <property type="evidence" value="ECO:0007669"/>
    <property type="project" value="UniProtKB-ARBA"/>
</dbReference>
<feature type="compositionally biased region" description="Basic and acidic residues" evidence="8">
    <location>
        <begin position="421"/>
        <end position="439"/>
    </location>
</feature>
<evidence type="ECO:0000256" key="2">
    <source>
        <dbReference type="ARBA" id="ARBA00005665"/>
    </source>
</evidence>
<organism evidence="9 10">
    <name type="scientific">Sphaerosporella brunnea</name>
    <dbReference type="NCBI Taxonomy" id="1250544"/>
    <lineage>
        <taxon>Eukaryota</taxon>
        <taxon>Fungi</taxon>
        <taxon>Dikarya</taxon>
        <taxon>Ascomycota</taxon>
        <taxon>Pezizomycotina</taxon>
        <taxon>Pezizomycetes</taxon>
        <taxon>Pezizales</taxon>
        <taxon>Pyronemataceae</taxon>
        <taxon>Sphaerosporella</taxon>
    </lineage>
</organism>
<dbReference type="SUPFAM" id="SSF53067">
    <property type="entry name" value="Actin-like ATPase domain"/>
    <property type="match status" value="2"/>
</dbReference>
<keyword evidence="4" id="KW-0963">Cytoplasm</keyword>
<dbReference type="FunFam" id="3.90.640.10:FF:000014">
    <property type="entry name" value="Putative actin-related protein 6"/>
    <property type="match status" value="1"/>
</dbReference>
<gene>
    <name evidence="9" type="ORF">FN846DRAFT_632719</name>
</gene>
<dbReference type="OrthoDB" id="6220758at2759"/>
<name>A0A5J5EZY7_9PEZI</name>
<sequence length="446" mass="50405">MPPRTLIVDNGAYTIKTGFLKVIPSYSDCHLIPNCIARSRDRRSLVGTQLETCRDFGGMAFRRPVEKGYLVNWEAEKEIWDRTFLEPESPVYVDAPSATTLVLTEAPNAPLSLQNNTDQIVFEEYEFAEYLRYVGPATIPWNDLPALFSGQPPTPPPTKPAEAALIVDTGFSHTHIYTTLLGQPWNSATRRIDIGGKFLTNYLKELVSLRTWNMMEEPYLISQVKEAVCFVSTDFSGDLERCKRLRLPQNPIVRDYVLPDYNTGKGGFARNHIPKQRGPAAPDDEQVMVLGNERFAVPELLFNPADVGLKQAGVVECVLQALEMVPERMRPVLLANIVLTGGNANIPGFQQRFEQELRPLAPSEAAIRVAKPHDPEKFVWLGAARMACDEEFMKRRKATRKEYMEHGLLYCQKKMAGEDVRAGGEVAVKDTATERDRRENRTHRRR</sequence>
<evidence type="ECO:0000256" key="6">
    <source>
        <dbReference type="ARBA" id="ARBA00063309"/>
    </source>
</evidence>
<evidence type="ECO:0000313" key="9">
    <source>
        <dbReference type="EMBL" id="KAA8909078.1"/>
    </source>
</evidence>
<comment type="similarity">
    <text evidence="2">Belongs to the actin family. ARP6 subfamily.</text>
</comment>
<protein>
    <recommendedName>
        <fullName evidence="3">Actin-like protein ARP6</fullName>
    </recommendedName>
    <alternativeName>
        <fullName evidence="7">Actin-like protein arp6</fullName>
    </alternativeName>
</protein>
<dbReference type="Gene3D" id="3.30.420.40">
    <property type="match status" value="2"/>
</dbReference>
<comment type="caution">
    <text evidence="9">The sequence shown here is derived from an EMBL/GenBank/DDBJ whole genome shotgun (WGS) entry which is preliminary data.</text>
</comment>
<evidence type="ECO:0000256" key="8">
    <source>
        <dbReference type="SAM" id="MobiDB-lite"/>
    </source>
</evidence>
<evidence type="ECO:0000256" key="3">
    <source>
        <dbReference type="ARBA" id="ARBA00018633"/>
    </source>
</evidence>
<dbReference type="GO" id="GO:0005737">
    <property type="term" value="C:cytoplasm"/>
    <property type="evidence" value="ECO:0007669"/>
    <property type="project" value="UniProtKB-SubCell"/>
</dbReference>
<evidence type="ECO:0000256" key="5">
    <source>
        <dbReference type="ARBA" id="ARBA00025222"/>
    </source>
</evidence>
<comment type="function">
    <text evidence="5">Component of the SWR1 complex which mediates the ATP-dependent exchange of histone H2A for the H2A variant HZT1 leading to transcriptional regulation of selected genes by chromatin remodeling. Involved in chromosome stability.</text>
</comment>
<dbReference type="InParanoid" id="A0A5J5EZY7"/>